<protein>
    <recommendedName>
        <fullName evidence="2">Fe2OG dioxygenase domain-containing protein</fullName>
    </recommendedName>
</protein>
<dbReference type="PANTHER" id="PTHR21052:SF0">
    <property type="entry name" value="ALPHA-KETOGLUTARATE-DEPENDENT DIOXYGENASE ALKB HOMOLOG 7, MITOCHONDRIAL"/>
    <property type="match status" value="1"/>
</dbReference>
<evidence type="ECO:0000256" key="1">
    <source>
        <dbReference type="SAM" id="MobiDB-lite"/>
    </source>
</evidence>
<dbReference type="GO" id="GO:0006631">
    <property type="term" value="P:fatty acid metabolic process"/>
    <property type="evidence" value="ECO:0007669"/>
    <property type="project" value="TreeGrafter"/>
</dbReference>
<dbReference type="PANTHER" id="PTHR21052">
    <property type="entry name" value="SPERMATOGENESIS ASSOCIATED 11-RELATED"/>
    <property type="match status" value="1"/>
</dbReference>
<dbReference type="SUPFAM" id="SSF51197">
    <property type="entry name" value="Clavaminate synthase-like"/>
    <property type="match status" value="1"/>
</dbReference>
<proteinExistence type="predicted"/>
<evidence type="ECO:0000313" key="4">
    <source>
        <dbReference type="Proteomes" id="UP000076532"/>
    </source>
</evidence>
<feature type="domain" description="Fe2OG dioxygenase" evidence="2">
    <location>
        <begin position="172"/>
        <end position="295"/>
    </location>
</feature>
<dbReference type="AlphaFoldDB" id="A0A166K6V1"/>
<gene>
    <name evidence="3" type="ORF">FIBSPDRAFT_860534</name>
</gene>
<sequence>MLSNEQISDSAPSSGTSPLRIVTEIDENDHDLSWLSASSGSSSANSLFDAPPPATRTTGPSLSFAEHAIASRRPPPIPGLFAPPVLLPVDLADEVMHICSEKYFSSGSVNQVMLFGRALPLEHTADPEPGVQAPGLPPFLTRLLSSLCELLRPELPPAAHALLFPPPGAPLRSRQAILNRYTPGEGITPHVDLLRRFGDGIVGVSFGSTCTMGFRRVADDDEEEGGAVSESAEGESEWNLHLPERSIVVLSGDARYRWTHGIEGRAGDFVRDEQGSEARWIERGTRMSITFRWLLPGADIVGGDA</sequence>
<dbReference type="GO" id="GO:0006974">
    <property type="term" value="P:DNA damage response"/>
    <property type="evidence" value="ECO:0007669"/>
    <property type="project" value="InterPro"/>
</dbReference>
<feature type="region of interest" description="Disordered" evidence="1">
    <location>
        <begin position="1"/>
        <end position="23"/>
    </location>
</feature>
<evidence type="ECO:0000259" key="2">
    <source>
        <dbReference type="PROSITE" id="PS51471"/>
    </source>
</evidence>
<accession>A0A166K6V1</accession>
<keyword evidence="4" id="KW-1185">Reference proteome</keyword>
<dbReference type="GO" id="GO:0016706">
    <property type="term" value="F:2-oxoglutarate-dependent dioxygenase activity"/>
    <property type="evidence" value="ECO:0007669"/>
    <property type="project" value="TreeGrafter"/>
</dbReference>
<dbReference type="Gene3D" id="2.60.120.590">
    <property type="entry name" value="Alpha-ketoglutarate-dependent dioxygenase AlkB-like"/>
    <property type="match status" value="1"/>
</dbReference>
<reference evidence="3 4" key="1">
    <citation type="journal article" date="2016" name="Mol. Biol. Evol.">
        <title>Comparative Genomics of Early-Diverging Mushroom-Forming Fungi Provides Insights into the Origins of Lignocellulose Decay Capabilities.</title>
        <authorList>
            <person name="Nagy L.G."/>
            <person name="Riley R."/>
            <person name="Tritt A."/>
            <person name="Adam C."/>
            <person name="Daum C."/>
            <person name="Floudas D."/>
            <person name="Sun H."/>
            <person name="Yadav J.S."/>
            <person name="Pangilinan J."/>
            <person name="Larsson K.H."/>
            <person name="Matsuura K."/>
            <person name="Barry K."/>
            <person name="Labutti K."/>
            <person name="Kuo R."/>
            <person name="Ohm R.A."/>
            <person name="Bhattacharya S.S."/>
            <person name="Shirouzu T."/>
            <person name="Yoshinaga Y."/>
            <person name="Martin F.M."/>
            <person name="Grigoriev I.V."/>
            <person name="Hibbett D.S."/>
        </authorList>
    </citation>
    <scope>NUCLEOTIDE SEQUENCE [LARGE SCALE GENOMIC DNA]</scope>
    <source>
        <strain evidence="3 4">CBS 109695</strain>
    </source>
</reference>
<dbReference type="PROSITE" id="PS51471">
    <property type="entry name" value="FE2OG_OXY"/>
    <property type="match status" value="1"/>
</dbReference>
<dbReference type="EMBL" id="KV417546">
    <property type="protein sequence ID" value="KZP21593.1"/>
    <property type="molecule type" value="Genomic_DNA"/>
</dbReference>
<name>A0A166K6V1_9AGAM</name>
<feature type="compositionally biased region" description="Polar residues" evidence="1">
    <location>
        <begin position="1"/>
        <end position="17"/>
    </location>
</feature>
<dbReference type="Proteomes" id="UP000076532">
    <property type="component" value="Unassembled WGS sequence"/>
</dbReference>
<dbReference type="InterPro" id="IPR005123">
    <property type="entry name" value="Oxoglu/Fe-dep_dioxygenase_dom"/>
</dbReference>
<organism evidence="3 4">
    <name type="scientific">Athelia psychrophila</name>
    <dbReference type="NCBI Taxonomy" id="1759441"/>
    <lineage>
        <taxon>Eukaryota</taxon>
        <taxon>Fungi</taxon>
        <taxon>Dikarya</taxon>
        <taxon>Basidiomycota</taxon>
        <taxon>Agaricomycotina</taxon>
        <taxon>Agaricomycetes</taxon>
        <taxon>Agaricomycetidae</taxon>
        <taxon>Atheliales</taxon>
        <taxon>Atheliaceae</taxon>
        <taxon>Athelia</taxon>
    </lineage>
</organism>
<evidence type="ECO:0000313" key="3">
    <source>
        <dbReference type="EMBL" id="KZP21593.1"/>
    </source>
</evidence>
<dbReference type="InterPro" id="IPR037151">
    <property type="entry name" value="AlkB-like_sf"/>
</dbReference>
<dbReference type="Pfam" id="PF13532">
    <property type="entry name" value="2OG-FeII_Oxy_2"/>
    <property type="match status" value="1"/>
</dbReference>
<dbReference type="InterPro" id="IPR027450">
    <property type="entry name" value="AlkB-like"/>
</dbReference>
<dbReference type="GO" id="GO:0005759">
    <property type="term" value="C:mitochondrial matrix"/>
    <property type="evidence" value="ECO:0007669"/>
    <property type="project" value="TreeGrafter"/>
</dbReference>
<dbReference type="OrthoDB" id="412814at2759"/>
<dbReference type="InterPro" id="IPR032870">
    <property type="entry name" value="ALKBH7-like"/>
</dbReference>